<dbReference type="AlphaFoldDB" id="A0A0D2L2G3"/>
<keyword evidence="3" id="KW-1185">Reference proteome</keyword>
<dbReference type="EMBL" id="KN817563">
    <property type="protein sequence ID" value="KJA20897.1"/>
    <property type="molecule type" value="Genomic_DNA"/>
</dbReference>
<dbReference type="CDD" id="cd21037">
    <property type="entry name" value="MLKL_NTD"/>
    <property type="match status" value="1"/>
</dbReference>
<feature type="region of interest" description="Disordered" evidence="1">
    <location>
        <begin position="243"/>
        <end position="266"/>
    </location>
</feature>
<dbReference type="Proteomes" id="UP000054270">
    <property type="component" value="Unassembled WGS sequence"/>
</dbReference>
<proteinExistence type="predicted"/>
<gene>
    <name evidence="2" type="ORF">HYPSUDRAFT_203477</name>
</gene>
<evidence type="ECO:0000313" key="2">
    <source>
        <dbReference type="EMBL" id="KJA20897.1"/>
    </source>
</evidence>
<dbReference type="InterPro" id="IPR059179">
    <property type="entry name" value="MLKL-like_MCAfunc"/>
</dbReference>
<sequence length="266" mass="29485">MRATRFGHAPGPLTIPQKPNYPISFLSPVTLVTVTMSWFSGLDSPAPGYESPSSSSNTQLALHHVSTVLLSLANSAETSIETNLGLSESALIALDIIEIAQHAKSYRKLCADIADQTYQLLNAVDGGIKGRAIDVNFILRDHIRRLNEDLLHIRKLLKCFSVWWNLARLWKAPQRLQKCYDILAHAMQMYLLLLRCSLDQPPGSRRSSPRKKWRTIPSAALGRQPAAASNLACSRPKRVTKAAPRLVKSVSQPPHSPNRTFSTDAF</sequence>
<accession>A0A0D2L2G3</accession>
<organism evidence="2 3">
    <name type="scientific">Hypholoma sublateritium (strain FD-334 SS-4)</name>
    <dbReference type="NCBI Taxonomy" id="945553"/>
    <lineage>
        <taxon>Eukaryota</taxon>
        <taxon>Fungi</taxon>
        <taxon>Dikarya</taxon>
        <taxon>Basidiomycota</taxon>
        <taxon>Agaricomycotina</taxon>
        <taxon>Agaricomycetes</taxon>
        <taxon>Agaricomycetidae</taxon>
        <taxon>Agaricales</taxon>
        <taxon>Agaricineae</taxon>
        <taxon>Strophariaceae</taxon>
        <taxon>Hypholoma</taxon>
    </lineage>
</organism>
<name>A0A0D2L2G3_HYPSF</name>
<reference evidence="3" key="1">
    <citation type="submission" date="2014-04" db="EMBL/GenBank/DDBJ databases">
        <title>Evolutionary Origins and Diversification of the Mycorrhizal Mutualists.</title>
        <authorList>
            <consortium name="DOE Joint Genome Institute"/>
            <consortium name="Mycorrhizal Genomics Consortium"/>
            <person name="Kohler A."/>
            <person name="Kuo A."/>
            <person name="Nagy L.G."/>
            <person name="Floudas D."/>
            <person name="Copeland A."/>
            <person name="Barry K.W."/>
            <person name="Cichocki N."/>
            <person name="Veneault-Fourrey C."/>
            <person name="LaButti K."/>
            <person name="Lindquist E.A."/>
            <person name="Lipzen A."/>
            <person name="Lundell T."/>
            <person name="Morin E."/>
            <person name="Murat C."/>
            <person name="Riley R."/>
            <person name="Ohm R."/>
            <person name="Sun H."/>
            <person name="Tunlid A."/>
            <person name="Henrissat B."/>
            <person name="Grigoriev I.V."/>
            <person name="Hibbett D.S."/>
            <person name="Martin F."/>
        </authorList>
    </citation>
    <scope>NUCLEOTIDE SEQUENCE [LARGE SCALE GENOMIC DNA]</scope>
    <source>
        <strain evidence="3">FD-334 SS-4</strain>
    </source>
</reference>
<feature type="compositionally biased region" description="Polar residues" evidence="1">
    <location>
        <begin position="249"/>
        <end position="266"/>
    </location>
</feature>
<dbReference type="OrthoDB" id="3041657at2759"/>
<evidence type="ECO:0000313" key="3">
    <source>
        <dbReference type="Proteomes" id="UP000054270"/>
    </source>
</evidence>
<protein>
    <submittedName>
        <fullName evidence="2">Uncharacterized protein</fullName>
    </submittedName>
</protein>
<evidence type="ECO:0000256" key="1">
    <source>
        <dbReference type="SAM" id="MobiDB-lite"/>
    </source>
</evidence>